<dbReference type="Proteomes" id="UP000663852">
    <property type="component" value="Unassembled WGS sequence"/>
</dbReference>
<dbReference type="PANTHER" id="PTHR42678">
    <property type="entry name" value="AMIDASE"/>
    <property type="match status" value="1"/>
</dbReference>
<feature type="domain" description="Amidase" evidence="1">
    <location>
        <begin position="97"/>
        <end position="318"/>
    </location>
</feature>
<evidence type="ECO:0000259" key="1">
    <source>
        <dbReference type="Pfam" id="PF01425"/>
    </source>
</evidence>
<gene>
    <name evidence="2" type="ORF">EDS130_LOCUS9775</name>
    <name evidence="3" type="ORF">XAT740_LOCUS17098</name>
</gene>
<evidence type="ECO:0000313" key="2">
    <source>
        <dbReference type="EMBL" id="CAF0900853.1"/>
    </source>
</evidence>
<organism evidence="2 5">
    <name type="scientific">Adineta ricciae</name>
    <name type="common">Rotifer</name>
    <dbReference type="NCBI Taxonomy" id="249248"/>
    <lineage>
        <taxon>Eukaryota</taxon>
        <taxon>Metazoa</taxon>
        <taxon>Spiralia</taxon>
        <taxon>Gnathifera</taxon>
        <taxon>Rotifera</taxon>
        <taxon>Eurotatoria</taxon>
        <taxon>Bdelloidea</taxon>
        <taxon>Adinetida</taxon>
        <taxon>Adinetidae</taxon>
        <taxon>Adineta</taxon>
    </lineage>
</organism>
<dbReference type="SUPFAM" id="SSF75304">
    <property type="entry name" value="Amidase signature (AS) enzymes"/>
    <property type="match status" value="1"/>
</dbReference>
<sequence length="557" mass="62091">MAEDAIKEEEQQESPFIENESEGLETACYRKCRGLFCLTATENHFEHEIPLDYSPFLDSLAAYPSKTYERIESLLKLDHSIDRVKNLIKNKHITCVDLVLFYLKRVQMTNDYYKVVIELNPHLLTEAKLLDAELNDNNIEKKALFGCVAAIKGNISIRDMYNDAGAHVLHQKKMKYDAPIVKKLREQGCVILGRTNLSEWAYAFTQDAPSGFSAVGGQCIHPDDMHEDVSGSSSGSAAGIKLNLFTFSLGTETQGSLLSPAINVRNVCTLKPTLGTWSGEDIIPVNYDQDCCGPMTRTIKDVELLHRIAVGIPNTSDSDSRSLRVGYLGQSQDGNVLVQTLSPLLPLTTLVNLNSDMALAEPIAAVLNPASKCNTSFLDFLCYGLARDIPLYLSSHSSDYCHQTLQSIIQWNCSHSEYIPYGQSLFIRAIESPITQDTYNTYKQTLQQAYESFTSYLKSTYALDCLLTIGDNDLLTGTTVCGIPRANLTLDYYNPDHKQINVVAVGLSVNDDLLLLRLLQRLEKANLQAGKIDTRTSFQKYLQQPIRSVYQNGCSIL</sequence>
<proteinExistence type="predicted"/>
<dbReference type="OrthoDB" id="21060at2759"/>
<comment type="caution">
    <text evidence="2">The sequence shown here is derived from an EMBL/GenBank/DDBJ whole genome shotgun (WGS) entry which is preliminary data.</text>
</comment>
<keyword evidence="4" id="KW-1185">Reference proteome</keyword>
<evidence type="ECO:0000313" key="3">
    <source>
        <dbReference type="EMBL" id="CAF1076568.1"/>
    </source>
</evidence>
<dbReference type="Gene3D" id="3.90.1300.10">
    <property type="entry name" value="Amidase signature (AS) domain"/>
    <property type="match status" value="1"/>
</dbReference>
<dbReference type="EMBL" id="CAJNOJ010000033">
    <property type="protein sequence ID" value="CAF0900853.1"/>
    <property type="molecule type" value="Genomic_DNA"/>
</dbReference>
<dbReference type="InterPro" id="IPR023631">
    <property type="entry name" value="Amidase_dom"/>
</dbReference>
<reference evidence="2" key="1">
    <citation type="submission" date="2021-02" db="EMBL/GenBank/DDBJ databases">
        <authorList>
            <person name="Nowell W R."/>
        </authorList>
    </citation>
    <scope>NUCLEOTIDE SEQUENCE</scope>
</reference>
<dbReference type="Pfam" id="PF01425">
    <property type="entry name" value="Amidase"/>
    <property type="match status" value="1"/>
</dbReference>
<dbReference type="PANTHER" id="PTHR42678:SF34">
    <property type="entry name" value="OS04G0183300 PROTEIN"/>
    <property type="match status" value="1"/>
</dbReference>
<protein>
    <recommendedName>
        <fullName evidence="1">Amidase domain-containing protein</fullName>
    </recommendedName>
</protein>
<dbReference type="AlphaFoldDB" id="A0A813ZMP1"/>
<accession>A0A813ZMP1</accession>
<name>A0A813ZMP1_ADIRI</name>
<dbReference type="EMBL" id="CAJNOR010001108">
    <property type="protein sequence ID" value="CAF1076568.1"/>
    <property type="molecule type" value="Genomic_DNA"/>
</dbReference>
<dbReference type="Proteomes" id="UP000663828">
    <property type="component" value="Unassembled WGS sequence"/>
</dbReference>
<dbReference type="InterPro" id="IPR036928">
    <property type="entry name" value="AS_sf"/>
</dbReference>
<evidence type="ECO:0000313" key="4">
    <source>
        <dbReference type="Proteomes" id="UP000663828"/>
    </source>
</evidence>
<evidence type="ECO:0000313" key="5">
    <source>
        <dbReference type="Proteomes" id="UP000663852"/>
    </source>
</evidence>